<gene>
    <name evidence="1" type="ORF">XENORESO_020689</name>
</gene>
<reference evidence="1 2" key="1">
    <citation type="submission" date="2021-06" db="EMBL/GenBank/DDBJ databases">
        <authorList>
            <person name="Palmer J.M."/>
        </authorList>
    </citation>
    <scope>NUCLEOTIDE SEQUENCE [LARGE SCALE GENOMIC DNA]</scope>
    <source>
        <strain evidence="1 2">XR_2019</strain>
        <tissue evidence="1">Muscle</tissue>
    </source>
</reference>
<organism evidence="1 2">
    <name type="scientific">Xenotaenia resolanae</name>
    <dbReference type="NCBI Taxonomy" id="208358"/>
    <lineage>
        <taxon>Eukaryota</taxon>
        <taxon>Metazoa</taxon>
        <taxon>Chordata</taxon>
        <taxon>Craniata</taxon>
        <taxon>Vertebrata</taxon>
        <taxon>Euteleostomi</taxon>
        <taxon>Actinopterygii</taxon>
        <taxon>Neopterygii</taxon>
        <taxon>Teleostei</taxon>
        <taxon>Neoteleostei</taxon>
        <taxon>Acanthomorphata</taxon>
        <taxon>Ovalentaria</taxon>
        <taxon>Atherinomorphae</taxon>
        <taxon>Cyprinodontiformes</taxon>
        <taxon>Goodeidae</taxon>
        <taxon>Xenotaenia</taxon>
    </lineage>
</organism>
<name>A0ABV0WK28_9TELE</name>
<evidence type="ECO:0000313" key="1">
    <source>
        <dbReference type="EMBL" id="MEQ2269016.1"/>
    </source>
</evidence>
<comment type="caution">
    <text evidence="1">The sequence shown here is derived from an EMBL/GenBank/DDBJ whole genome shotgun (WGS) entry which is preliminary data.</text>
</comment>
<sequence length="107" mass="12408">MLLHNATLGAELWFLSLFSIRRCRSDFFHFVVLVTVTIKDAEVNQNPDSHQTQHQLPVDLSRFIQTRRDVQHFVPAQEEGRTPLSVMKTILTPTQLDPEVELTPRTR</sequence>
<dbReference type="EMBL" id="JAHRIM010050870">
    <property type="protein sequence ID" value="MEQ2269016.1"/>
    <property type="molecule type" value="Genomic_DNA"/>
</dbReference>
<dbReference type="Proteomes" id="UP001444071">
    <property type="component" value="Unassembled WGS sequence"/>
</dbReference>
<accession>A0ABV0WK28</accession>
<evidence type="ECO:0000313" key="2">
    <source>
        <dbReference type="Proteomes" id="UP001444071"/>
    </source>
</evidence>
<keyword evidence="2" id="KW-1185">Reference proteome</keyword>
<proteinExistence type="predicted"/>
<protein>
    <submittedName>
        <fullName evidence="1">Uncharacterized protein</fullName>
    </submittedName>
</protein>